<proteinExistence type="predicted"/>
<dbReference type="Proteomes" id="UP001595536">
    <property type="component" value="Unassembled WGS sequence"/>
</dbReference>
<dbReference type="PROSITE" id="PS51257">
    <property type="entry name" value="PROKAR_LIPOPROTEIN"/>
    <property type="match status" value="1"/>
</dbReference>
<organism evidence="2 3">
    <name type="scientific">Camelimonas abortus</name>
    <dbReference type="NCBI Taxonomy" id="1017184"/>
    <lineage>
        <taxon>Bacteria</taxon>
        <taxon>Pseudomonadati</taxon>
        <taxon>Pseudomonadota</taxon>
        <taxon>Alphaproteobacteria</taxon>
        <taxon>Hyphomicrobiales</taxon>
        <taxon>Chelatococcaceae</taxon>
        <taxon>Camelimonas</taxon>
    </lineage>
</organism>
<sequence length="70" mass="7126">MIATKRIVSSVVLVAALAASGAACACDLLPVGRSLCQQLCREIYVDGIPREVCMLGAPAPQAAEAQAGAR</sequence>
<dbReference type="RefSeq" id="WP_376830889.1">
    <property type="nucleotide sequence ID" value="NZ_JBHLWR010000006.1"/>
</dbReference>
<keyword evidence="1" id="KW-0732">Signal</keyword>
<name>A0ABV7LDW5_9HYPH</name>
<reference evidence="3" key="1">
    <citation type="journal article" date="2019" name="Int. J. Syst. Evol. Microbiol.">
        <title>The Global Catalogue of Microorganisms (GCM) 10K type strain sequencing project: providing services to taxonomists for standard genome sequencing and annotation.</title>
        <authorList>
            <consortium name="The Broad Institute Genomics Platform"/>
            <consortium name="The Broad Institute Genome Sequencing Center for Infectious Disease"/>
            <person name="Wu L."/>
            <person name="Ma J."/>
        </authorList>
    </citation>
    <scope>NUCLEOTIDE SEQUENCE [LARGE SCALE GENOMIC DNA]</scope>
    <source>
        <strain evidence="3">CCM 7941</strain>
    </source>
</reference>
<feature type="chain" id="PRO_5047145472" description="Lipoprotein" evidence="1">
    <location>
        <begin position="26"/>
        <end position="70"/>
    </location>
</feature>
<accession>A0ABV7LDW5</accession>
<dbReference type="EMBL" id="JBHRUV010000019">
    <property type="protein sequence ID" value="MFC3265739.1"/>
    <property type="molecule type" value="Genomic_DNA"/>
</dbReference>
<evidence type="ECO:0000313" key="3">
    <source>
        <dbReference type="Proteomes" id="UP001595536"/>
    </source>
</evidence>
<gene>
    <name evidence="2" type="ORF">ACFOEX_05110</name>
</gene>
<comment type="caution">
    <text evidence="2">The sequence shown here is derived from an EMBL/GenBank/DDBJ whole genome shotgun (WGS) entry which is preliminary data.</text>
</comment>
<feature type="signal peptide" evidence="1">
    <location>
        <begin position="1"/>
        <end position="25"/>
    </location>
</feature>
<keyword evidence="3" id="KW-1185">Reference proteome</keyword>
<evidence type="ECO:0008006" key="4">
    <source>
        <dbReference type="Google" id="ProtNLM"/>
    </source>
</evidence>
<protein>
    <recommendedName>
        <fullName evidence="4">Lipoprotein</fullName>
    </recommendedName>
</protein>
<evidence type="ECO:0000256" key="1">
    <source>
        <dbReference type="SAM" id="SignalP"/>
    </source>
</evidence>
<evidence type="ECO:0000313" key="2">
    <source>
        <dbReference type="EMBL" id="MFC3265739.1"/>
    </source>
</evidence>